<feature type="domain" description="DUF6868" evidence="2">
    <location>
        <begin position="1"/>
        <end position="79"/>
    </location>
</feature>
<dbReference type="OrthoDB" id="5472096at2"/>
<evidence type="ECO:0000313" key="3">
    <source>
        <dbReference type="EMBL" id="ODA14195.1"/>
    </source>
</evidence>
<name>A0A1C3CZH2_9GAMM</name>
<keyword evidence="1" id="KW-0472">Membrane</keyword>
<keyword evidence="1" id="KW-1133">Transmembrane helix</keyword>
<organism evidence="3 4">
    <name type="scientific">Acinetobacter celticus</name>
    <dbReference type="NCBI Taxonomy" id="1891224"/>
    <lineage>
        <taxon>Bacteria</taxon>
        <taxon>Pseudomonadati</taxon>
        <taxon>Pseudomonadota</taxon>
        <taxon>Gammaproteobacteria</taxon>
        <taxon>Moraxellales</taxon>
        <taxon>Moraxellaceae</taxon>
        <taxon>Acinetobacter</taxon>
    </lineage>
</organism>
<evidence type="ECO:0000313" key="4">
    <source>
        <dbReference type="Proteomes" id="UP000186553"/>
    </source>
</evidence>
<sequence>MNMTQWTSFLGYCLILNYAILIIWFLAFVFIKNFIKKLHLQWFKLSDTQFDTIHYSAMAVYKILILVFNLVPYIALKLL</sequence>
<proteinExistence type="predicted"/>
<dbReference type="InterPro" id="IPR049220">
    <property type="entry name" value="DUF6868"/>
</dbReference>
<feature type="transmembrane region" description="Helical" evidence="1">
    <location>
        <begin position="6"/>
        <end position="31"/>
    </location>
</feature>
<gene>
    <name evidence="3" type="ORF">BBP83_14015</name>
</gene>
<protein>
    <recommendedName>
        <fullName evidence="2">DUF6868 domain-containing protein</fullName>
    </recommendedName>
</protein>
<evidence type="ECO:0000259" key="2">
    <source>
        <dbReference type="Pfam" id="PF21742"/>
    </source>
</evidence>
<dbReference type="Pfam" id="PF21742">
    <property type="entry name" value="DUF6868"/>
    <property type="match status" value="1"/>
</dbReference>
<keyword evidence="1" id="KW-0812">Transmembrane</keyword>
<feature type="transmembrane region" description="Helical" evidence="1">
    <location>
        <begin position="52"/>
        <end position="76"/>
    </location>
</feature>
<reference evidence="3 4" key="1">
    <citation type="submission" date="2016-07" db="EMBL/GenBank/DDBJ databases">
        <title>Acinetobacter sp. ANC 4603.</title>
        <authorList>
            <person name="Radolfova-Krizova L."/>
            <person name="Nemec A."/>
        </authorList>
    </citation>
    <scope>NUCLEOTIDE SEQUENCE [LARGE SCALE GENOMIC DNA]</scope>
    <source>
        <strain evidence="3 4">ANC 4603</strain>
    </source>
</reference>
<dbReference type="STRING" id="1891224.BBP83_14015"/>
<evidence type="ECO:0000256" key="1">
    <source>
        <dbReference type="SAM" id="Phobius"/>
    </source>
</evidence>
<comment type="caution">
    <text evidence="3">The sequence shown here is derived from an EMBL/GenBank/DDBJ whole genome shotgun (WGS) entry which is preliminary data.</text>
</comment>
<dbReference type="EMBL" id="MBDL01000002">
    <property type="protein sequence ID" value="ODA14195.1"/>
    <property type="molecule type" value="Genomic_DNA"/>
</dbReference>
<dbReference type="AlphaFoldDB" id="A0A1C3CZH2"/>
<dbReference type="Proteomes" id="UP000186553">
    <property type="component" value="Unassembled WGS sequence"/>
</dbReference>
<accession>A0A1C3CZH2</accession>
<keyword evidence="4" id="KW-1185">Reference proteome</keyword>
<dbReference type="RefSeq" id="WP_068886007.1">
    <property type="nucleotide sequence ID" value="NZ_CBCRUU010000013.1"/>
</dbReference>